<dbReference type="RefSeq" id="WP_160837443.1">
    <property type="nucleotide sequence ID" value="NZ_WMET01000002.1"/>
</dbReference>
<keyword evidence="1" id="KW-0472">Membrane</keyword>
<gene>
    <name evidence="2" type="ORF">GLW04_11920</name>
</gene>
<name>A0A845DSM8_9BACI</name>
<dbReference type="AlphaFoldDB" id="A0A845DSM8"/>
<dbReference type="EMBL" id="WMET01000002">
    <property type="protein sequence ID" value="MYL20603.1"/>
    <property type="molecule type" value="Genomic_DNA"/>
</dbReference>
<accession>A0A845DSM8</accession>
<dbReference type="Proteomes" id="UP000460949">
    <property type="component" value="Unassembled WGS sequence"/>
</dbReference>
<feature type="transmembrane region" description="Helical" evidence="1">
    <location>
        <begin position="5"/>
        <end position="24"/>
    </location>
</feature>
<evidence type="ECO:0000313" key="2">
    <source>
        <dbReference type="EMBL" id="MYL20603.1"/>
    </source>
</evidence>
<protein>
    <submittedName>
        <fullName evidence="2">Uncharacterized protein</fullName>
    </submittedName>
</protein>
<comment type="caution">
    <text evidence="2">The sequence shown here is derived from an EMBL/GenBank/DDBJ whole genome shotgun (WGS) entry which is preliminary data.</text>
</comment>
<feature type="transmembrane region" description="Helical" evidence="1">
    <location>
        <begin position="30"/>
        <end position="46"/>
    </location>
</feature>
<reference evidence="2 3" key="1">
    <citation type="submission" date="2019-11" db="EMBL/GenBank/DDBJ databases">
        <title>Genome sequences of 17 halophilic strains isolated from different environments.</title>
        <authorList>
            <person name="Furrow R.E."/>
        </authorList>
    </citation>
    <scope>NUCLEOTIDE SEQUENCE [LARGE SCALE GENOMIC DNA]</scope>
    <source>
        <strain evidence="2 3">22511_23_Filter</strain>
    </source>
</reference>
<organism evidence="2 3">
    <name type="scientific">Halobacillus litoralis</name>
    <dbReference type="NCBI Taxonomy" id="45668"/>
    <lineage>
        <taxon>Bacteria</taxon>
        <taxon>Bacillati</taxon>
        <taxon>Bacillota</taxon>
        <taxon>Bacilli</taxon>
        <taxon>Bacillales</taxon>
        <taxon>Bacillaceae</taxon>
        <taxon>Halobacillus</taxon>
    </lineage>
</organism>
<proteinExistence type="predicted"/>
<evidence type="ECO:0000256" key="1">
    <source>
        <dbReference type="SAM" id="Phobius"/>
    </source>
</evidence>
<sequence length="113" mass="13263">MGNVILRLLSVGIVEIPFILYYDYLPEETIALNYYVLGFYAVYMCSESFDPFGIRTHWIHIFQISALIILTTGTLRNFDFVTNTMWKGVFLITYSAYIVFKLIEVIILRKKMK</sequence>
<keyword evidence="1" id="KW-1133">Transmembrane helix</keyword>
<feature type="transmembrane region" description="Helical" evidence="1">
    <location>
        <begin position="58"/>
        <end position="76"/>
    </location>
</feature>
<evidence type="ECO:0000313" key="3">
    <source>
        <dbReference type="Proteomes" id="UP000460949"/>
    </source>
</evidence>
<feature type="transmembrane region" description="Helical" evidence="1">
    <location>
        <begin position="88"/>
        <end position="108"/>
    </location>
</feature>
<keyword evidence="1" id="KW-0812">Transmembrane</keyword>